<dbReference type="RefSeq" id="WP_282317142.1">
    <property type="nucleotide sequence ID" value="NZ_JARBWL010000002.1"/>
</dbReference>
<reference evidence="1 2" key="1">
    <citation type="submission" date="2023-02" db="EMBL/GenBank/DDBJ databases">
        <title>Pseudomonas chrutzelriedensis sp. nov., a potently antifungal strain isolated from moss.</title>
        <authorList>
            <person name="Schnyder A."/>
            <person name="Kalawong R."/>
            <person name="Eberl L."/>
            <person name="Agnoli K."/>
        </authorList>
    </citation>
    <scope>NUCLEOTIDE SEQUENCE [LARGE SCALE GENOMIC DNA]</scope>
    <source>
        <strain evidence="1 2">681</strain>
    </source>
</reference>
<dbReference type="EMBL" id="JARBWL010000002">
    <property type="protein sequence ID" value="MDI2595032.1"/>
    <property type="molecule type" value="Genomic_DNA"/>
</dbReference>
<sequence>MRYRKLDANGDYTFGNQQADFLIDSPEAVAQAVGTRLKLDQGEWFLDKTEGMPWSTEVLGERTAATRDSAVQKRILGTQGMVQIDNYDSNFDPDTRRFTPTAEVTTAYGQTTINGTS</sequence>
<evidence type="ECO:0000313" key="2">
    <source>
        <dbReference type="Proteomes" id="UP001159100"/>
    </source>
</evidence>
<dbReference type="Pfam" id="PF10934">
    <property type="entry name" value="Sheath_initiator"/>
    <property type="match status" value="1"/>
</dbReference>
<dbReference type="InterPro" id="IPR020288">
    <property type="entry name" value="Sheath_initiator"/>
</dbReference>
<proteinExistence type="predicted"/>
<accession>A0ABT6QVT6</accession>
<dbReference type="Proteomes" id="UP001159100">
    <property type="component" value="Unassembled WGS sequence"/>
</dbReference>
<name>A0ABT6QVT6_9PSED</name>
<organism evidence="1 2">
    <name type="scientific">Pseudomonas fungipugnans</name>
    <dbReference type="NCBI Taxonomy" id="3024217"/>
    <lineage>
        <taxon>Bacteria</taxon>
        <taxon>Pseudomonadati</taxon>
        <taxon>Pseudomonadota</taxon>
        <taxon>Gammaproteobacteria</taxon>
        <taxon>Pseudomonadales</taxon>
        <taxon>Pseudomonadaceae</taxon>
        <taxon>Pseudomonas</taxon>
    </lineage>
</organism>
<comment type="caution">
    <text evidence="1">The sequence shown here is derived from an EMBL/GenBank/DDBJ whole genome shotgun (WGS) entry which is preliminary data.</text>
</comment>
<evidence type="ECO:0000313" key="1">
    <source>
        <dbReference type="EMBL" id="MDI2595032.1"/>
    </source>
</evidence>
<keyword evidence="2" id="KW-1185">Reference proteome</keyword>
<gene>
    <name evidence="1" type="ORF">POF45_26945</name>
</gene>
<protein>
    <submittedName>
        <fullName evidence="1">Uncharacterized protein</fullName>
    </submittedName>
</protein>